<dbReference type="EMBL" id="LAZR01038992">
    <property type="protein sequence ID" value="KKL18123.1"/>
    <property type="molecule type" value="Genomic_DNA"/>
</dbReference>
<sequence length="423" mass="45021">MGHGFGTGRVLEGIASGLDKPPLGLPRKEAKEDRAFALDQRDRLVEQQNIAKEFTAFQRTYKKALGSFITSNGLVHQPLTNTFNEHFGDGGTIELIRDPIKKTFTFRATDPSGKVSEKAGLSFEDVGKVATGALNPTLFFAAKTGKDGTAIVKPGDRLVSTETGKTIAEGGEVKPKPTQKTVKPGETVIDSEGKIIFRIPAKIEGQKVSPFNPQSYEAQIGREVARNMGGSLLPGGGWLIPEGQNERFTTLNEMAQLIGRQTGGKVPAGTLAGIVSRAGRQILSEEQAEEQAQQEVAEKTSVLGTDKAELGMPRAKFIEKRVGEIVQESINAAIEQVNPEVPEVMSRLPAVGGGQGLPAGPTPQPDIVAGQPVNPAPLPQAAPQAQGTRENPFRPGPTDEEFNAIPAGAIFIDPGDGKPYRKP</sequence>
<gene>
    <name evidence="2" type="ORF">LCGC14_2478660</name>
</gene>
<accession>A0A0F9E1Z2</accession>
<reference evidence="2" key="1">
    <citation type="journal article" date="2015" name="Nature">
        <title>Complex archaea that bridge the gap between prokaryotes and eukaryotes.</title>
        <authorList>
            <person name="Spang A."/>
            <person name="Saw J.H."/>
            <person name="Jorgensen S.L."/>
            <person name="Zaremba-Niedzwiedzka K."/>
            <person name="Martijn J."/>
            <person name="Lind A.E."/>
            <person name="van Eijk R."/>
            <person name="Schleper C."/>
            <person name="Guy L."/>
            <person name="Ettema T.J."/>
        </authorList>
    </citation>
    <scope>NUCLEOTIDE SEQUENCE</scope>
</reference>
<evidence type="ECO:0000256" key="1">
    <source>
        <dbReference type="SAM" id="MobiDB-lite"/>
    </source>
</evidence>
<proteinExistence type="predicted"/>
<comment type="caution">
    <text evidence="2">The sequence shown here is derived from an EMBL/GenBank/DDBJ whole genome shotgun (WGS) entry which is preliminary data.</text>
</comment>
<dbReference type="AlphaFoldDB" id="A0A0F9E1Z2"/>
<protein>
    <submittedName>
        <fullName evidence="2">Uncharacterized protein</fullName>
    </submittedName>
</protein>
<feature type="region of interest" description="Disordered" evidence="1">
    <location>
        <begin position="352"/>
        <end position="423"/>
    </location>
</feature>
<evidence type="ECO:0000313" key="2">
    <source>
        <dbReference type="EMBL" id="KKL18123.1"/>
    </source>
</evidence>
<name>A0A0F9E1Z2_9ZZZZ</name>
<organism evidence="2">
    <name type="scientific">marine sediment metagenome</name>
    <dbReference type="NCBI Taxonomy" id="412755"/>
    <lineage>
        <taxon>unclassified sequences</taxon>
        <taxon>metagenomes</taxon>
        <taxon>ecological metagenomes</taxon>
    </lineage>
</organism>